<accession>A0ABZ2QKU9</accession>
<gene>
    <name evidence="2" type="ORF">WAB15_12325</name>
</gene>
<feature type="compositionally biased region" description="Basic and acidic residues" evidence="1">
    <location>
        <begin position="106"/>
        <end position="117"/>
    </location>
</feature>
<proteinExistence type="predicted"/>
<keyword evidence="3" id="KW-1185">Reference proteome</keyword>
<evidence type="ECO:0000313" key="2">
    <source>
        <dbReference type="EMBL" id="WXK76718.1"/>
    </source>
</evidence>
<dbReference type="EMBL" id="CP147982">
    <property type="protein sequence ID" value="WXK76718.1"/>
    <property type="molecule type" value="Genomic_DNA"/>
</dbReference>
<dbReference type="RefSeq" id="WP_407286226.1">
    <property type="nucleotide sequence ID" value="NZ_CP147982.1"/>
</dbReference>
<dbReference type="Proteomes" id="UP001626628">
    <property type="component" value="Chromosome"/>
</dbReference>
<reference evidence="2 3" key="1">
    <citation type="submission" date="2024-03" db="EMBL/GenBank/DDBJ databases">
        <title>The complete genome of Streptomyces sirii sp.nov.</title>
        <authorList>
            <person name="Zakalyukina Y.V."/>
            <person name="Belik A.R."/>
            <person name="Biryukov M.V."/>
            <person name="Baturina O.A."/>
            <person name="Kabilov M.R."/>
        </authorList>
    </citation>
    <scope>NUCLEOTIDE SEQUENCE [LARGE SCALE GENOMIC DNA]</scope>
    <source>
        <strain evidence="2 3">BP-8</strain>
    </source>
</reference>
<name>A0ABZ2QKU9_9ACTN</name>
<feature type="region of interest" description="Disordered" evidence="1">
    <location>
        <begin position="74"/>
        <end position="124"/>
    </location>
</feature>
<evidence type="ECO:0000313" key="3">
    <source>
        <dbReference type="Proteomes" id="UP001626628"/>
    </source>
</evidence>
<protein>
    <submittedName>
        <fullName evidence="2">Uncharacterized protein</fullName>
    </submittedName>
</protein>
<sequence>MDTVWDGIALHTSPGFAASPVHRHRRPPEIGIGQRGILLDIEGGPDDLPPGYASRVHAVHPRLGAARALSETLEARSLSDPATAPPMTLPGEILHQLHPPRTSLHHLADDSRREPLGRLRGSVQ</sequence>
<evidence type="ECO:0000256" key="1">
    <source>
        <dbReference type="SAM" id="MobiDB-lite"/>
    </source>
</evidence>
<organism evidence="2 3">
    <name type="scientific">Streptomyces sirii</name>
    <dbReference type="NCBI Taxonomy" id="3127701"/>
    <lineage>
        <taxon>Bacteria</taxon>
        <taxon>Bacillati</taxon>
        <taxon>Actinomycetota</taxon>
        <taxon>Actinomycetes</taxon>
        <taxon>Kitasatosporales</taxon>
        <taxon>Streptomycetaceae</taxon>
        <taxon>Streptomyces</taxon>
    </lineage>
</organism>